<dbReference type="SUPFAM" id="SSF81321">
    <property type="entry name" value="Family A G protein-coupled receptor-like"/>
    <property type="match status" value="1"/>
</dbReference>
<dbReference type="GO" id="GO:0005886">
    <property type="term" value="C:plasma membrane"/>
    <property type="evidence" value="ECO:0000318"/>
    <property type="project" value="GO_Central"/>
</dbReference>
<evidence type="ECO:0000313" key="12">
    <source>
        <dbReference type="Ensembl" id="ENSMODP00000042837.1"/>
    </source>
</evidence>
<dbReference type="Pfam" id="PF03402">
    <property type="entry name" value="V1R"/>
    <property type="match status" value="1"/>
</dbReference>
<accession>A0A5F8G5V4</accession>
<feature type="transmembrane region" description="Helical" evidence="11">
    <location>
        <begin position="72"/>
        <end position="90"/>
    </location>
</feature>
<dbReference type="GO" id="GO:0005550">
    <property type="term" value="F:pheromone binding"/>
    <property type="evidence" value="ECO:0000318"/>
    <property type="project" value="GO_Central"/>
</dbReference>
<dbReference type="GO" id="GO:0019236">
    <property type="term" value="P:response to pheromone"/>
    <property type="evidence" value="ECO:0007669"/>
    <property type="project" value="UniProtKB-KW"/>
</dbReference>
<dbReference type="Proteomes" id="UP000002280">
    <property type="component" value="Chromosome 5"/>
</dbReference>
<reference evidence="12" key="3">
    <citation type="submission" date="2025-09" db="UniProtKB">
        <authorList>
            <consortium name="Ensembl"/>
        </authorList>
    </citation>
    <scope>IDENTIFICATION</scope>
</reference>
<proteinExistence type="inferred from homology"/>
<dbReference type="InParanoid" id="A0A5F8G5V4"/>
<keyword evidence="7 11" id="KW-0297">G-protein coupled receptor</keyword>
<protein>
    <recommendedName>
        <fullName evidence="11">Vomeronasal type-1 receptor</fullName>
    </recommendedName>
</protein>
<evidence type="ECO:0000256" key="8">
    <source>
        <dbReference type="ARBA" id="ARBA00023136"/>
    </source>
</evidence>
<evidence type="ECO:0000256" key="1">
    <source>
        <dbReference type="ARBA" id="ARBA00004651"/>
    </source>
</evidence>
<comment type="subcellular location">
    <subcellularLocation>
        <location evidence="1 11">Cell membrane</location>
        <topology evidence="1 11">Multi-pass membrane protein</topology>
    </subcellularLocation>
</comment>
<evidence type="ECO:0000256" key="4">
    <source>
        <dbReference type="ARBA" id="ARBA00022507"/>
    </source>
</evidence>
<keyword evidence="3 11" id="KW-1003">Cell membrane</keyword>
<sequence>MWVEVKIRAPKYIGACSLFCWIFNILIDIIVAANIKDLRNSSKERWKIGHNTFDFQNMNTIKILIWKSFFDALFVSLMICTSAYMLFVLYRHNKRVQHIHSISLSHKASPEIRATKAILMLVVTFVSFNSASSPFIIYIASSEVTRHWGIRFTIALSLFYPIVSPFLLMHIDTPRHKPSCVLFNLKRY</sequence>
<evidence type="ECO:0000256" key="5">
    <source>
        <dbReference type="ARBA" id="ARBA00022692"/>
    </source>
</evidence>
<evidence type="ECO:0000256" key="10">
    <source>
        <dbReference type="ARBA" id="ARBA00023224"/>
    </source>
</evidence>
<evidence type="ECO:0000256" key="6">
    <source>
        <dbReference type="ARBA" id="ARBA00022989"/>
    </source>
</evidence>
<evidence type="ECO:0000256" key="2">
    <source>
        <dbReference type="ARBA" id="ARBA00010663"/>
    </source>
</evidence>
<keyword evidence="13" id="KW-1185">Reference proteome</keyword>
<dbReference type="AlphaFoldDB" id="A0A5F8G5V4"/>
<dbReference type="Gene3D" id="1.20.1070.10">
    <property type="entry name" value="Rhodopsin 7-helix transmembrane proteins"/>
    <property type="match status" value="1"/>
</dbReference>
<feature type="transmembrane region" description="Helical" evidence="11">
    <location>
        <begin position="12"/>
        <end position="35"/>
    </location>
</feature>
<dbReference type="PANTHER" id="PTHR24062">
    <property type="entry name" value="VOMERONASAL TYPE-1 RECEPTOR"/>
    <property type="match status" value="1"/>
</dbReference>
<keyword evidence="10 11" id="KW-0807">Transducer</keyword>
<dbReference type="PRINTS" id="PR01534">
    <property type="entry name" value="VOMERONASL1R"/>
</dbReference>
<evidence type="ECO:0000256" key="11">
    <source>
        <dbReference type="RuleBase" id="RU364061"/>
    </source>
</evidence>
<dbReference type="GO" id="GO:0016503">
    <property type="term" value="F:pheromone receptor activity"/>
    <property type="evidence" value="ECO:0007669"/>
    <property type="project" value="InterPro"/>
</dbReference>
<organism evidence="12 13">
    <name type="scientific">Monodelphis domestica</name>
    <name type="common">Gray short-tailed opossum</name>
    <dbReference type="NCBI Taxonomy" id="13616"/>
    <lineage>
        <taxon>Eukaryota</taxon>
        <taxon>Metazoa</taxon>
        <taxon>Chordata</taxon>
        <taxon>Craniata</taxon>
        <taxon>Vertebrata</taxon>
        <taxon>Euteleostomi</taxon>
        <taxon>Mammalia</taxon>
        <taxon>Metatheria</taxon>
        <taxon>Didelphimorphia</taxon>
        <taxon>Didelphidae</taxon>
        <taxon>Monodelphis</taxon>
    </lineage>
</organism>
<keyword evidence="6 11" id="KW-1133">Transmembrane helix</keyword>
<dbReference type="Ensembl" id="ENSMODT00000065660.1">
    <property type="protein sequence ID" value="ENSMODP00000042837.1"/>
    <property type="gene ID" value="ENSMODG00000047565.1"/>
</dbReference>
<reference evidence="12" key="2">
    <citation type="submission" date="2025-08" db="UniProtKB">
        <authorList>
            <consortium name="Ensembl"/>
        </authorList>
    </citation>
    <scope>IDENTIFICATION</scope>
</reference>
<feature type="transmembrane region" description="Helical" evidence="11">
    <location>
        <begin position="152"/>
        <end position="169"/>
    </location>
</feature>
<keyword evidence="8 11" id="KW-0472">Membrane</keyword>
<evidence type="ECO:0000256" key="3">
    <source>
        <dbReference type="ARBA" id="ARBA00022475"/>
    </source>
</evidence>
<keyword evidence="4 11" id="KW-0589">Pheromone response</keyword>
<evidence type="ECO:0000313" key="13">
    <source>
        <dbReference type="Proteomes" id="UP000002280"/>
    </source>
</evidence>
<evidence type="ECO:0000256" key="7">
    <source>
        <dbReference type="ARBA" id="ARBA00023040"/>
    </source>
</evidence>
<dbReference type="InterPro" id="IPR004072">
    <property type="entry name" value="Vmron_rcpt_1"/>
</dbReference>
<reference evidence="12 13" key="1">
    <citation type="journal article" date="2007" name="Nature">
        <title>Genome of the marsupial Monodelphis domestica reveals innovation in non-coding sequences.</title>
        <authorList>
            <person name="Mikkelsen T.S."/>
            <person name="Wakefield M.J."/>
            <person name="Aken B."/>
            <person name="Amemiya C.T."/>
            <person name="Chang J.L."/>
            <person name="Duke S."/>
            <person name="Garber M."/>
            <person name="Gentles A.J."/>
            <person name="Goodstadt L."/>
            <person name="Heger A."/>
            <person name="Jurka J."/>
            <person name="Kamal M."/>
            <person name="Mauceli E."/>
            <person name="Searle S.M."/>
            <person name="Sharpe T."/>
            <person name="Baker M.L."/>
            <person name="Batzer M.A."/>
            <person name="Benos P.V."/>
            <person name="Belov K."/>
            <person name="Clamp M."/>
            <person name="Cook A."/>
            <person name="Cuff J."/>
            <person name="Das R."/>
            <person name="Davidow L."/>
            <person name="Deakin J.E."/>
            <person name="Fazzari M.J."/>
            <person name="Glass J.L."/>
            <person name="Grabherr M."/>
            <person name="Greally J.M."/>
            <person name="Gu W."/>
            <person name="Hore T.A."/>
            <person name="Huttley G.A."/>
            <person name="Kleber M."/>
            <person name="Jirtle R.L."/>
            <person name="Koina E."/>
            <person name="Lee J.T."/>
            <person name="Mahony S."/>
            <person name="Marra M.A."/>
            <person name="Miller R.D."/>
            <person name="Nicholls R.D."/>
            <person name="Oda M."/>
            <person name="Papenfuss A.T."/>
            <person name="Parra Z.E."/>
            <person name="Pollock D.D."/>
            <person name="Ray D.A."/>
            <person name="Schein J.E."/>
            <person name="Speed T.P."/>
            <person name="Thompson K."/>
            <person name="VandeBerg J.L."/>
            <person name="Wade C.M."/>
            <person name="Walker J.A."/>
            <person name="Waters P.D."/>
            <person name="Webber C."/>
            <person name="Weidman J.R."/>
            <person name="Xie X."/>
            <person name="Zody M.C."/>
            <person name="Baldwin J."/>
            <person name="Abdouelleil A."/>
            <person name="Abdulkadir J."/>
            <person name="Abebe A."/>
            <person name="Abera B."/>
            <person name="Abreu J."/>
            <person name="Acer S.C."/>
            <person name="Aftuck L."/>
            <person name="Alexander A."/>
            <person name="An P."/>
            <person name="Anderson E."/>
            <person name="Anderson S."/>
            <person name="Arachi H."/>
            <person name="Azer M."/>
            <person name="Bachantsang P."/>
            <person name="Barry A."/>
            <person name="Bayul T."/>
            <person name="Berlin A."/>
            <person name="Bessette D."/>
            <person name="Bloom T."/>
            <person name="Bloom T."/>
            <person name="Boguslavskiy L."/>
            <person name="Bonnet C."/>
            <person name="Boukhgalter B."/>
            <person name="Bourzgui I."/>
            <person name="Brown A."/>
            <person name="Cahill P."/>
            <person name="Channer S."/>
            <person name="Cheshatsang Y."/>
            <person name="Chuda L."/>
            <person name="Citroen M."/>
            <person name="Collymore A."/>
            <person name="Cooke P."/>
            <person name="Costello M."/>
            <person name="D'Aco K."/>
            <person name="Daza R."/>
            <person name="De Haan G."/>
            <person name="DeGray S."/>
            <person name="DeMaso C."/>
            <person name="Dhargay N."/>
            <person name="Dooley K."/>
            <person name="Dooley E."/>
            <person name="Doricent M."/>
            <person name="Dorje P."/>
            <person name="Dorjee K."/>
            <person name="Dupes A."/>
            <person name="Elong R."/>
            <person name="Falk J."/>
            <person name="Farina A."/>
            <person name="Faro S."/>
            <person name="Ferguson D."/>
            <person name="Fisher S."/>
            <person name="Foley C.D."/>
            <person name="Franke A."/>
            <person name="Friedrich D."/>
            <person name="Gadbois L."/>
            <person name="Gearin G."/>
            <person name="Gearin C.R."/>
            <person name="Giannoukos G."/>
            <person name="Goode T."/>
            <person name="Graham J."/>
            <person name="Grandbois E."/>
            <person name="Grewal S."/>
            <person name="Gyaltsen K."/>
            <person name="Hafez N."/>
            <person name="Hagos B."/>
            <person name="Hall J."/>
            <person name="Henson C."/>
            <person name="Hollinger A."/>
            <person name="Honan T."/>
            <person name="Huard M.D."/>
            <person name="Hughes L."/>
            <person name="Hurhula B."/>
            <person name="Husby M.E."/>
            <person name="Kamat A."/>
            <person name="Kanga B."/>
            <person name="Kashin S."/>
            <person name="Khazanovich D."/>
            <person name="Kisner P."/>
            <person name="Lance K."/>
            <person name="Lara M."/>
            <person name="Lee W."/>
            <person name="Lennon N."/>
            <person name="Letendre F."/>
            <person name="LeVine R."/>
            <person name="Lipovsky A."/>
            <person name="Liu X."/>
            <person name="Liu J."/>
            <person name="Liu S."/>
            <person name="Lokyitsang T."/>
            <person name="Lokyitsang Y."/>
            <person name="Lubonja R."/>
            <person name="Lui A."/>
            <person name="MacDonald P."/>
            <person name="Magnisalis V."/>
            <person name="Maru K."/>
            <person name="Matthews C."/>
            <person name="McCusker W."/>
            <person name="McDonough S."/>
            <person name="Mehta T."/>
            <person name="Meldrim J."/>
            <person name="Meneus L."/>
            <person name="Mihai O."/>
            <person name="Mihalev A."/>
            <person name="Mihova T."/>
            <person name="Mittelman R."/>
            <person name="Mlenga V."/>
            <person name="Montmayeur A."/>
            <person name="Mulrain L."/>
            <person name="Navidi A."/>
            <person name="Naylor J."/>
            <person name="Negash T."/>
            <person name="Nguyen T."/>
            <person name="Nguyen N."/>
            <person name="Nicol R."/>
            <person name="Norbu C."/>
            <person name="Norbu N."/>
            <person name="Novod N."/>
            <person name="O'Neill B."/>
            <person name="Osman S."/>
            <person name="Markiewicz E."/>
            <person name="Oyono O.L."/>
            <person name="Patti C."/>
            <person name="Phunkhang P."/>
            <person name="Pierre F."/>
            <person name="Priest M."/>
            <person name="Raghuraman S."/>
            <person name="Rege F."/>
            <person name="Reyes R."/>
            <person name="Rise C."/>
            <person name="Rogov P."/>
            <person name="Ross K."/>
            <person name="Ryan E."/>
            <person name="Settipalli S."/>
            <person name="Shea T."/>
            <person name="Sherpa N."/>
            <person name="Shi L."/>
            <person name="Shih D."/>
            <person name="Sparrow T."/>
            <person name="Spaulding J."/>
            <person name="Stalker J."/>
            <person name="Stange-Thomann N."/>
            <person name="Stavropoulos S."/>
            <person name="Stone C."/>
            <person name="Strader C."/>
            <person name="Tesfaye S."/>
            <person name="Thomson T."/>
            <person name="Thoulutsang Y."/>
            <person name="Thoulutsang D."/>
            <person name="Topham K."/>
            <person name="Topping I."/>
            <person name="Tsamla T."/>
            <person name="Vassiliev H."/>
            <person name="Vo A."/>
            <person name="Wangchuk T."/>
            <person name="Wangdi T."/>
            <person name="Weiand M."/>
            <person name="Wilkinson J."/>
            <person name="Wilson A."/>
            <person name="Yadav S."/>
            <person name="Young G."/>
            <person name="Yu Q."/>
            <person name="Zembek L."/>
            <person name="Zhong D."/>
            <person name="Zimmer A."/>
            <person name="Zwirko Z."/>
            <person name="Jaffe D.B."/>
            <person name="Alvarez P."/>
            <person name="Brockman W."/>
            <person name="Butler J."/>
            <person name="Chin C."/>
            <person name="Gnerre S."/>
            <person name="MacCallum I."/>
            <person name="Graves J.A."/>
            <person name="Ponting C.P."/>
            <person name="Breen M."/>
            <person name="Samollow P.B."/>
            <person name="Lander E.S."/>
            <person name="Lindblad-Toh K."/>
        </authorList>
    </citation>
    <scope>NUCLEOTIDE SEQUENCE [LARGE SCALE GENOMIC DNA]</scope>
</reference>
<dbReference type="GeneTree" id="ENSGT00960000186612"/>
<evidence type="ECO:0000256" key="9">
    <source>
        <dbReference type="ARBA" id="ARBA00023170"/>
    </source>
</evidence>
<keyword evidence="9 11" id="KW-0675">Receptor</keyword>
<comment type="similarity">
    <text evidence="2 11">Belongs to the G-protein coupled receptor 1 family.</text>
</comment>
<comment type="caution">
    <text evidence="11">Lacks conserved residue(s) required for the propagation of feature annotation.</text>
</comment>
<keyword evidence="5 11" id="KW-0812">Transmembrane</keyword>
<name>A0A5F8G5V4_MONDO</name>
<feature type="transmembrane region" description="Helical" evidence="11">
    <location>
        <begin position="117"/>
        <end position="140"/>
    </location>
</feature>